<dbReference type="Pfam" id="PF03401">
    <property type="entry name" value="TctC"/>
    <property type="match status" value="1"/>
</dbReference>
<feature type="chain" id="PRO_5030583965" evidence="2">
    <location>
        <begin position="25"/>
        <end position="322"/>
    </location>
</feature>
<dbReference type="AlphaFoldDB" id="A0A7W2KYP5"/>
<accession>A0A7W2KYP5</accession>
<evidence type="ECO:0000256" key="1">
    <source>
        <dbReference type="ARBA" id="ARBA00006987"/>
    </source>
</evidence>
<sequence length="322" mass="35095">MRFLMHGFCLVACSLLAPYEYAHSATPECIVPGSPGGGGDLTCQLIKSALAEAKVFNEPMQVSYMPGGVGAVTYNTIVVQRPAEPDTLIAWSSGSLLNIAQGKFGRFDESAVRWVAAVGKSYGAIAVRSDSPYQNLDDLVKALKKQPRRVLFGSGGTAGGQDWVQAALIAKAAGIDIADLRYIALESGGESATALLGGYTEVSSTDVFESMPYVRRGQMRLLAVLAEQRLDGELKDIPTAKEQGYDIVCPVVRGYYLGPNVSDEDYARWKTLFDQQLASDQFARLRAERRLLPFALTGDELQAYVQQQVKHYKALIKDLRKE</sequence>
<name>A0A7W2KYP5_PSEPU</name>
<proteinExistence type="inferred from homology"/>
<organism evidence="3 4">
    <name type="scientific">Pseudomonas putida</name>
    <name type="common">Arthrobacter siderocapsulatus</name>
    <dbReference type="NCBI Taxonomy" id="303"/>
    <lineage>
        <taxon>Bacteria</taxon>
        <taxon>Pseudomonadati</taxon>
        <taxon>Pseudomonadota</taxon>
        <taxon>Gammaproteobacteria</taxon>
        <taxon>Pseudomonadales</taxon>
        <taxon>Pseudomonadaceae</taxon>
        <taxon>Pseudomonas</taxon>
    </lineage>
</organism>
<feature type="signal peptide" evidence="2">
    <location>
        <begin position="1"/>
        <end position="24"/>
    </location>
</feature>
<comment type="similarity">
    <text evidence="1">Belongs to the UPF0065 (bug) family.</text>
</comment>
<dbReference type="PANTHER" id="PTHR42928:SF3">
    <property type="entry name" value="UPF0065 PROTEIN YFLP"/>
    <property type="match status" value="1"/>
</dbReference>
<dbReference type="InterPro" id="IPR042100">
    <property type="entry name" value="Bug_dom1"/>
</dbReference>
<dbReference type="PIRSF" id="PIRSF017082">
    <property type="entry name" value="YflP"/>
    <property type="match status" value="1"/>
</dbReference>
<reference evidence="3 4" key="1">
    <citation type="submission" date="2020-07" db="EMBL/GenBank/DDBJ databases">
        <title>Diversity of carbapenemase encoding genes among Pseudomonas putida group clinical isolates in a tertiary Brazilian hospital.</title>
        <authorList>
            <person name="Alberto-Lei F."/>
            <person name="Nodari C.S."/>
            <person name="Streling A.P."/>
            <person name="Paulino J.T."/>
            <person name="Bessa-Neto F.O."/>
            <person name="Cayo R."/>
            <person name="Gales A.C."/>
        </authorList>
    </citation>
    <scope>NUCLEOTIDE SEQUENCE [LARGE SCALE GENOMIC DNA]</scope>
    <source>
        <strain evidence="3 4">12464</strain>
    </source>
</reference>
<dbReference type="CDD" id="cd07012">
    <property type="entry name" value="PBP2_Bug_TTT"/>
    <property type="match status" value="1"/>
</dbReference>
<dbReference type="Proteomes" id="UP000553948">
    <property type="component" value="Unassembled WGS sequence"/>
</dbReference>
<dbReference type="EMBL" id="JACGDG010000004">
    <property type="protein sequence ID" value="MBA6115259.1"/>
    <property type="molecule type" value="Genomic_DNA"/>
</dbReference>
<keyword evidence="2" id="KW-0732">Signal</keyword>
<dbReference type="RefSeq" id="WP_176514182.1">
    <property type="nucleotide sequence ID" value="NZ_CP060529.1"/>
</dbReference>
<evidence type="ECO:0000313" key="3">
    <source>
        <dbReference type="EMBL" id="MBA6115259.1"/>
    </source>
</evidence>
<evidence type="ECO:0000313" key="4">
    <source>
        <dbReference type="Proteomes" id="UP000553948"/>
    </source>
</evidence>
<evidence type="ECO:0000256" key="2">
    <source>
        <dbReference type="SAM" id="SignalP"/>
    </source>
</evidence>
<dbReference type="Gene3D" id="3.40.190.10">
    <property type="entry name" value="Periplasmic binding protein-like II"/>
    <property type="match status" value="1"/>
</dbReference>
<dbReference type="Gene3D" id="3.40.190.150">
    <property type="entry name" value="Bordetella uptake gene, domain 1"/>
    <property type="match status" value="1"/>
</dbReference>
<comment type="caution">
    <text evidence="3">The sequence shown here is derived from an EMBL/GenBank/DDBJ whole genome shotgun (WGS) entry which is preliminary data.</text>
</comment>
<dbReference type="SUPFAM" id="SSF53850">
    <property type="entry name" value="Periplasmic binding protein-like II"/>
    <property type="match status" value="1"/>
</dbReference>
<protein>
    <submittedName>
        <fullName evidence="3">Tripartite tricarboxylate transporter substrate binding protein</fullName>
    </submittedName>
</protein>
<dbReference type="PANTHER" id="PTHR42928">
    <property type="entry name" value="TRICARBOXYLATE-BINDING PROTEIN"/>
    <property type="match status" value="1"/>
</dbReference>
<dbReference type="InterPro" id="IPR005064">
    <property type="entry name" value="BUG"/>
</dbReference>
<gene>
    <name evidence="3" type="ORF">H4C47_05920</name>
</gene>